<accession>A0A845SJ27</accession>
<dbReference type="Proteomes" id="UP000461443">
    <property type="component" value="Unassembled WGS sequence"/>
</dbReference>
<keyword evidence="1" id="KW-0732">Signal</keyword>
<reference evidence="2 3" key="1">
    <citation type="submission" date="2019-12" db="EMBL/GenBank/DDBJ databases">
        <authorList>
            <person name="Lee S.D."/>
        </authorList>
    </citation>
    <scope>NUCLEOTIDE SEQUENCE [LARGE SCALE GENOMIC DNA]</scope>
    <source>
        <strain evidence="2 3">SAP-6</strain>
    </source>
</reference>
<name>A0A845SJ27_9GAMM</name>
<protein>
    <submittedName>
        <fullName evidence="2">Uncharacterized protein</fullName>
    </submittedName>
</protein>
<dbReference type="PROSITE" id="PS51257">
    <property type="entry name" value="PROKAR_LIPOPROTEIN"/>
    <property type="match status" value="1"/>
</dbReference>
<gene>
    <name evidence="2" type="ORF">GRH90_19490</name>
</gene>
<feature type="chain" id="PRO_5032570919" evidence="1">
    <location>
        <begin position="20"/>
        <end position="114"/>
    </location>
</feature>
<evidence type="ECO:0000313" key="3">
    <source>
        <dbReference type="Proteomes" id="UP000461443"/>
    </source>
</evidence>
<reference evidence="2 3" key="2">
    <citation type="submission" date="2020-02" db="EMBL/GenBank/DDBJ databases">
        <title>The new genus of Enterobacteriales.</title>
        <authorList>
            <person name="Kim I.S."/>
        </authorList>
    </citation>
    <scope>NUCLEOTIDE SEQUENCE [LARGE SCALE GENOMIC DNA]</scope>
    <source>
        <strain evidence="2 3">SAP-6</strain>
    </source>
</reference>
<comment type="caution">
    <text evidence="2">The sequence shown here is derived from an EMBL/GenBank/DDBJ whole genome shotgun (WGS) entry which is preliminary data.</text>
</comment>
<dbReference type="EMBL" id="WUBS01000015">
    <property type="protein sequence ID" value="NDL64920.1"/>
    <property type="molecule type" value="Genomic_DNA"/>
</dbReference>
<organism evidence="2 3">
    <name type="scientific">Acerihabitans arboris</name>
    <dbReference type="NCBI Taxonomy" id="2691583"/>
    <lineage>
        <taxon>Bacteria</taxon>
        <taxon>Pseudomonadati</taxon>
        <taxon>Pseudomonadota</taxon>
        <taxon>Gammaproteobacteria</taxon>
        <taxon>Enterobacterales</taxon>
        <taxon>Pectobacteriaceae</taxon>
        <taxon>Acerihabitans</taxon>
    </lineage>
</organism>
<feature type="signal peptide" evidence="1">
    <location>
        <begin position="1"/>
        <end position="19"/>
    </location>
</feature>
<keyword evidence="3" id="KW-1185">Reference proteome</keyword>
<evidence type="ECO:0000313" key="2">
    <source>
        <dbReference type="EMBL" id="NDL64920.1"/>
    </source>
</evidence>
<sequence length="114" mass="12521">MPRPRWGKILLLTGALAIAACSSHYEGKECTGKVRSLAGQPLGTVQALILDKFTSFQVRLPEKEIDSGTLFSADHTKYVPSAVTQEGLLAQRLSDNRFSIINAPQDQWISYTCP</sequence>
<proteinExistence type="predicted"/>
<dbReference type="AlphaFoldDB" id="A0A845SJ27"/>
<evidence type="ECO:0000256" key="1">
    <source>
        <dbReference type="SAM" id="SignalP"/>
    </source>
</evidence>